<comment type="caution">
    <text evidence="1">The sequence shown here is derived from an EMBL/GenBank/DDBJ whole genome shotgun (WGS) entry which is preliminary data.</text>
</comment>
<evidence type="ECO:0000313" key="2">
    <source>
        <dbReference type="Proteomes" id="UP000558113"/>
    </source>
</evidence>
<keyword evidence="2" id="KW-1185">Reference proteome</keyword>
<dbReference type="EMBL" id="JAAAMU010000005">
    <property type="protein sequence ID" value="NBC69908.1"/>
    <property type="molecule type" value="Genomic_DNA"/>
</dbReference>
<dbReference type="Proteomes" id="UP000558113">
    <property type="component" value="Unassembled WGS sequence"/>
</dbReference>
<evidence type="ECO:0000313" key="1">
    <source>
        <dbReference type="EMBL" id="NBC69908.1"/>
    </source>
</evidence>
<reference evidence="1 2" key="1">
    <citation type="submission" date="2020-01" db="EMBL/GenBank/DDBJ databases">
        <title>Paenibacillus soybeanensis sp. nov. isolated from the nodules of soybean (Glycine max(L.) Merr).</title>
        <authorList>
            <person name="Wang H."/>
        </authorList>
    </citation>
    <scope>NUCLEOTIDE SEQUENCE [LARGE SCALE GENOMIC DNA]</scope>
    <source>
        <strain evidence="1 2">DSM 23054</strain>
    </source>
</reference>
<dbReference type="AlphaFoldDB" id="A0A7X4YP60"/>
<dbReference type="RefSeq" id="WP_161698192.1">
    <property type="nucleotide sequence ID" value="NZ_JAAAMU010000005.1"/>
</dbReference>
<accession>A0A7X4YP60</accession>
<gene>
    <name evidence="1" type="ORF">GT003_12990</name>
</gene>
<proteinExistence type="predicted"/>
<sequence>MTKRRDQGNEGNTAASTAVELDVLEILEQLGIDRAEWPDLPNLNK</sequence>
<protein>
    <submittedName>
        <fullName evidence="1">Uncharacterized protein</fullName>
    </submittedName>
</protein>
<organism evidence="1 2">
    <name type="scientific">Paenibacillus sacheonensis</name>
    <dbReference type="NCBI Taxonomy" id="742054"/>
    <lineage>
        <taxon>Bacteria</taxon>
        <taxon>Bacillati</taxon>
        <taxon>Bacillota</taxon>
        <taxon>Bacilli</taxon>
        <taxon>Bacillales</taxon>
        <taxon>Paenibacillaceae</taxon>
        <taxon>Paenibacillus</taxon>
    </lineage>
</organism>
<name>A0A7X4YP60_9BACL</name>